<organism evidence="2 3">
    <name type="scientific">Tenacibaculum platacis</name>
    <dbReference type="NCBI Taxonomy" id="3137852"/>
    <lineage>
        <taxon>Bacteria</taxon>
        <taxon>Pseudomonadati</taxon>
        <taxon>Bacteroidota</taxon>
        <taxon>Flavobacteriia</taxon>
        <taxon>Flavobacteriales</taxon>
        <taxon>Flavobacteriaceae</taxon>
        <taxon>Tenacibaculum</taxon>
    </lineage>
</organism>
<evidence type="ECO:0000313" key="3">
    <source>
        <dbReference type="Proteomes" id="UP001497416"/>
    </source>
</evidence>
<keyword evidence="1" id="KW-1133">Transmembrane helix</keyword>
<protein>
    <recommendedName>
        <fullName evidence="4">DUF5808 domain-containing protein</fullName>
    </recommendedName>
</protein>
<proteinExistence type="predicted"/>
<evidence type="ECO:0000256" key="1">
    <source>
        <dbReference type="SAM" id="Phobius"/>
    </source>
</evidence>
<keyword evidence="3" id="KW-1185">Reference proteome</keyword>
<keyword evidence="1" id="KW-0472">Membrane</keyword>
<evidence type="ECO:0000313" key="2">
    <source>
        <dbReference type="EMBL" id="CAL2090712.1"/>
    </source>
</evidence>
<dbReference type="Proteomes" id="UP001497416">
    <property type="component" value="Unassembled WGS sequence"/>
</dbReference>
<feature type="transmembrane region" description="Helical" evidence="1">
    <location>
        <begin position="74"/>
        <end position="93"/>
    </location>
</feature>
<accession>A0ABM9P490</accession>
<dbReference type="EMBL" id="CAXIXY010000006">
    <property type="protein sequence ID" value="CAL2090712.1"/>
    <property type="molecule type" value="Genomic_DNA"/>
</dbReference>
<gene>
    <name evidence="2" type="ORF">T190607A01A_40067</name>
</gene>
<sequence length="94" mass="10642">MVQSTWFTPKGSGVRIPSRPQKLKAKLHTGLPNPDKNFGRVAQLVQSTWFTPKGSGVRIPSRPPKPSDFLKAFLFYYIILFVLVFVGLLTRIVR</sequence>
<comment type="caution">
    <text evidence="2">The sequence shown here is derived from an EMBL/GenBank/DDBJ whole genome shotgun (WGS) entry which is preliminary data.</text>
</comment>
<name>A0ABM9P490_9FLAO</name>
<evidence type="ECO:0008006" key="4">
    <source>
        <dbReference type="Google" id="ProtNLM"/>
    </source>
</evidence>
<keyword evidence="1" id="KW-0812">Transmembrane</keyword>
<reference evidence="2 3" key="1">
    <citation type="submission" date="2024-05" db="EMBL/GenBank/DDBJ databases">
        <authorList>
            <person name="Duchaud E."/>
        </authorList>
    </citation>
    <scope>NUCLEOTIDE SEQUENCE [LARGE SCALE GENOMIC DNA]</scope>
    <source>
        <strain evidence="2">Ena-SAMPLE-TAB-13-05-2024-13:56:06:370-140302</strain>
    </source>
</reference>